<dbReference type="EMBL" id="BGZK01000302">
    <property type="protein sequence ID" value="GBP35325.1"/>
    <property type="molecule type" value="Genomic_DNA"/>
</dbReference>
<reference evidence="2 3" key="1">
    <citation type="journal article" date="2019" name="Commun. Biol.">
        <title>The bagworm genome reveals a unique fibroin gene that provides high tensile strength.</title>
        <authorList>
            <person name="Kono N."/>
            <person name="Nakamura H."/>
            <person name="Ohtoshi R."/>
            <person name="Tomita M."/>
            <person name="Numata K."/>
            <person name="Arakawa K."/>
        </authorList>
    </citation>
    <scope>NUCLEOTIDE SEQUENCE [LARGE SCALE GENOMIC DNA]</scope>
</reference>
<dbReference type="OrthoDB" id="8123886at2759"/>
<gene>
    <name evidence="2" type="ORF">EVAR_20698_1</name>
</gene>
<comment type="caution">
    <text evidence="2">The sequence shown here is derived from an EMBL/GenBank/DDBJ whole genome shotgun (WGS) entry which is preliminary data.</text>
</comment>
<sequence>MNRNRETLDLVLVSVDPSTKDNVKAIFFNIKTACLLSEIKMELPHKKSTPGQCHNCQLYDHSSKNCFSMWATMAQQRALKQKNTRPARLCSLAFIISHATNFTQDVPRFQKYPHPYRNSKNKNNSQTDTASSARARGF</sequence>
<organism evidence="2 3">
    <name type="scientific">Eumeta variegata</name>
    <name type="common">Bagworm moth</name>
    <name type="synonym">Eumeta japonica</name>
    <dbReference type="NCBI Taxonomy" id="151549"/>
    <lineage>
        <taxon>Eukaryota</taxon>
        <taxon>Metazoa</taxon>
        <taxon>Ecdysozoa</taxon>
        <taxon>Arthropoda</taxon>
        <taxon>Hexapoda</taxon>
        <taxon>Insecta</taxon>
        <taxon>Pterygota</taxon>
        <taxon>Neoptera</taxon>
        <taxon>Endopterygota</taxon>
        <taxon>Lepidoptera</taxon>
        <taxon>Glossata</taxon>
        <taxon>Ditrysia</taxon>
        <taxon>Tineoidea</taxon>
        <taxon>Psychidae</taxon>
        <taxon>Oiketicinae</taxon>
        <taxon>Eumeta</taxon>
    </lineage>
</organism>
<name>A0A4C1VCI4_EUMVA</name>
<dbReference type="Proteomes" id="UP000299102">
    <property type="component" value="Unassembled WGS sequence"/>
</dbReference>
<evidence type="ECO:0008006" key="4">
    <source>
        <dbReference type="Google" id="ProtNLM"/>
    </source>
</evidence>
<keyword evidence="3" id="KW-1185">Reference proteome</keyword>
<proteinExistence type="predicted"/>
<dbReference type="AlphaFoldDB" id="A0A4C1VCI4"/>
<accession>A0A4C1VCI4</accession>
<evidence type="ECO:0000313" key="2">
    <source>
        <dbReference type="EMBL" id="GBP35325.1"/>
    </source>
</evidence>
<feature type="region of interest" description="Disordered" evidence="1">
    <location>
        <begin position="110"/>
        <end position="138"/>
    </location>
</feature>
<evidence type="ECO:0000313" key="3">
    <source>
        <dbReference type="Proteomes" id="UP000299102"/>
    </source>
</evidence>
<protein>
    <recommendedName>
        <fullName evidence="4">Pre-C2HC domain-containing protein</fullName>
    </recommendedName>
</protein>
<feature type="compositionally biased region" description="Polar residues" evidence="1">
    <location>
        <begin position="121"/>
        <end position="132"/>
    </location>
</feature>
<evidence type="ECO:0000256" key="1">
    <source>
        <dbReference type="SAM" id="MobiDB-lite"/>
    </source>
</evidence>